<reference evidence="5" key="1">
    <citation type="submission" date="2021-03" db="EMBL/GenBank/DDBJ databases">
        <title>A new species, PO-11, isolated from a karst cave deposit.</title>
        <authorList>
            <person name="Zhaoxiaoyong W."/>
        </authorList>
    </citation>
    <scope>NUCLEOTIDE SEQUENCE</scope>
    <source>
        <strain evidence="5">PO-11</strain>
    </source>
</reference>
<evidence type="ECO:0000313" key="6">
    <source>
        <dbReference type="Proteomes" id="UP000664164"/>
    </source>
</evidence>
<dbReference type="PANTHER" id="PTHR30146">
    <property type="entry name" value="LACI-RELATED TRANSCRIPTIONAL REPRESSOR"/>
    <property type="match status" value="1"/>
</dbReference>
<comment type="caution">
    <text evidence="5">The sequence shown here is derived from an EMBL/GenBank/DDBJ whole genome shotgun (WGS) entry which is preliminary data.</text>
</comment>
<protein>
    <submittedName>
        <fullName evidence="5">LacI family DNA-binding transcriptional regulator</fullName>
    </submittedName>
</protein>
<evidence type="ECO:0000256" key="3">
    <source>
        <dbReference type="ARBA" id="ARBA00023163"/>
    </source>
</evidence>
<dbReference type="Pfam" id="PF13377">
    <property type="entry name" value="Peripla_BP_3"/>
    <property type="match status" value="1"/>
</dbReference>
<dbReference type="CDD" id="cd01392">
    <property type="entry name" value="HTH_LacI"/>
    <property type="match status" value="1"/>
</dbReference>
<dbReference type="InterPro" id="IPR000843">
    <property type="entry name" value="HTH_LacI"/>
</dbReference>
<keyword evidence="3" id="KW-0804">Transcription</keyword>
<keyword evidence="6" id="KW-1185">Reference proteome</keyword>
<dbReference type="AlphaFoldDB" id="A0A939HC33"/>
<evidence type="ECO:0000259" key="4">
    <source>
        <dbReference type="PROSITE" id="PS50932"/>
    </source>
</evidence>
<dbReference type="Gene3D" id="1.10.260.40">
    <property type="entry name" value="lambda repressor-like DNA-binding domains"/>
    <property type="match status" value="1"/>
</dbReference>
<dbReference type="SUPFAM" id="SSF47413">
    <property type="entry name" value="lambda repressor-like DNA-binding domains"/>
    <property type="match status" value="1"/>
</dbReference>
<name>A0A939HC33_9MICC</name>
<dbReference type="EMBL" id="JAFNLL010000002">
    <property type="protein sequence ID" value="MBO1266419.1"/>
    <property type="molecule type" value="Genomic_DNA"/>
</dbReference>
<proteinExistence type="predicted"/>
<feature type="domain" description="HTH lacI-type" evidence="4">
    <location>
        <begin position="11"/>
        <end position="70"/>
    </location>
</feature>
<dbReference type="CDD" id="cd06267">
    <property type="entry name" value="PBP1_LacI_sugar_binding-like"/>
    <property type="match status" value="1"/>
</dbReference>
<dbReference type="Gene3D" id="3.40.50.2300">
    <property type="match status" value="2"/>
</dbReference>
<dbReference type="InterPro" id="IPR028082">
    <property type="entry name" value="Peripla_BP_I"/>
</dbReference>
<dbReference type="SMART" id="SM00354">
    <property type="entry name" value="HTH_LACI"/>
    <property type="match status" value="1"/>
</dbReference>
<sequence length="347" mass="36244">MAKTTGTGQRPTIRMVAELAGVSTATVSYVLSGRRGDGGPGVSDPTADKVKSAAERLGYHPNQAARAIRTGRTNTVILSLTMLSDPWSLSVIEAVQRAAAPLGITPMILGDADWVKVLGIHNADAVFVDAVGAKERDAPRRLAATGTTLVVFDELLEPEGFDVIRSLAGPGCELAMEHLLNGHRRIGCLTAVPSSGIPVGPRYAAYARALEGAGIPVREDYVGGFDGTTAGAYAAATRLLSLADRPTAVYATTDFAAVSAINAAQRLGLAVGKDVDIIGVGNTVEGERMSPSLSSVGPVDFFDRLARLLLQRATGEGSDAGPGVLDFPWQLFVRESAPHRNAAARLY</sequence>
<dbReference type="GO" id="GO:0003700">
    <property type="term" value="F:DNA-binding transcription factor activity"/>
    <property type="evidence" value="ECO:0007669"/>
    <property type="project" value="TreeGrafter"/>
</dbReference>
<gene>
    <name evidence="5" type="ORF">J1902_00220</name>
</gene>
<dbReference type="Proteomes" id="UP000664164">
    <property type="component" value="Unassembled WGS sequence"/>
</dbReference>
<evidence type="ECO:0000313" key="5">
    <source>
        <dbReference type="EMBL" id="MBO1266419.1"/>
    </source>
</evidence>
<evidence type="ECO:0000256" key="2">
    <source>
        <dbReference type="ARBA" id="ARBA00023125"/>
    </source>
</evidence>
<dbReference type="RefSeq" id="WP_207614182.1">
    <property type="nucleotide sequence ID" value="NZ_JAFNLL010000002.1"/>
</dbReference>
<dbReference type="PANTHER" id="PTHR30146:SF153">
    <property type="entry name" value="LACTOSE OPERON REPRESSOR"/>
    <property type="match status" value="1"/>
</dbReference>
<keyword evidence="2 5" id="KW-0238">DNA-binding</keyword>
<accession>A0A939HC33</accession>
<dbReference type="InterPro" id="IPR010982">
    <property type="entry name" value="Lambda_DNA-bd_dom_sf"/>
</dbReference>
<keyword evidence="1" id="KW-0805">Transcription regulation</keyword>
<dbReference type="GO" id="GO:0000976">
    <property type="term" value="F:transcription cis-regulatory region binding"/>
    <property type="evidence" value="ECO:0007669"/>
    <property type="project" value="TreeGrafter"/>
</dbReference>
<dbReference type="PROSITE" id="PS50932">
    <property type="entry name" value="HTH_LACI_2"/>
    <property type="match status" value="1"/>
</dbReference>
<dbReference type="Pfam" id="PF00356">
    <property type="entry name" value="LacI"/>
    <property type="match status" value="1"/>
</dbReference>
<organism evidence="5 6">
    <name type="scientific">Arthrobacter cavernae</name>
    <dbReference type="NCBI Taxonomy" id="2817681"/>
    <lineage>
        <taxon>Bacteria</taxon>
        <taxon>Bacillati</taxon>
        <taxon>Actinomycetota</taxon>
        <taxon>Actinomycetes</taxon>
        <taxon>Micrococcales</taxon>
        <taxon>Micrococcaceae</taxon>
        <taxon>Arthrobacter</taxon>
    </lineage>
</organism>
<dbReference type="InterPro" id="IPR046335">
    <property type="entry name" value="LacI/GalR-like_sensor"/>
</dbReference>
<dbReference type="SUPFAM" id="SSF53822">
    <property type="entry name" value="Periplasmic binding protein-like I"/>
    <property type="match status" value="1"/>
</dbReference>
<evidence type="ECO:0000256" key="1">
    <source>
        <dbReference type="ARBA" id="ARBA00023015"/>
    </source>
</evidence>